<dbReference type="AlphaFoldDB" id="A0A0L0G840"/>
<proteinExistence type="predicted"/>
<dbReference type="PANTHER" id="PTHR46428">
    <property type="entry name" value="KELCH DOMAIN-CONTAINING PROTEIN 10"/>
    <property type="match status" value="1"/>
</dbReference>
<keyword evidence="5" id="KW-1185">Reference proteome</keyword>
<dbReference type="Proteomes" id="UP000054560">
    <property type="component" value="Unassembled WGS sequence"/>
</dbReference>
<name>A0A0L0G840_9EUKA</name>
<keyword evidence="1" id="KW-0880">Kelch repeat</keyword>
<organism evidence="4 5">
    <name type="scientific">Sphaeroforma arctica JP610</name>
    <dbReference type="NCBI Taxonomy" id="667725"/>
    <lineage>
        <taxon>Eukaryota</taxon>
        <taxon>Ichthyosporea</taxon>
        <taxon>Ichthyophonida</taxon>
        <taxon>Sphaeroforma</taxon>
    </lineage>
</organism>
<dbReference type="InterPro" id="IPR052125">
    <property type="entry name" value="KLHDC10"/>
</dbReference>
<dbReference type="STRING" id="667725.A0A0L0G840"/>
<dbReference type="Gene3D" id="2.120.10.80">
    <property type="entry name" value="Kelch-type beta propeller"/>
    <property type="match status" value="2"/>
</dbReference>
<gene>
    <name evidence="4" type="ORF">SARC_02657</name>
</gene>
<reference evidence="4 5" key="1">
    <citation type="submission" date="2011-02" db="EMBL/GenBank/DDBJ databases">
        <title>The Genome Sequence of Sphaeroforma arctica JP610.</title>
        <authorList>
            <consortium name="The Broad Institute Genome Sequencing Platform"/>
            <person name="Russ C."/>
            <person name="Cuomo C."/>
            <person name="Young S.K."/>
            <person name="Zeng Q."/>
            <person name="Gargeya S."/>
            <person name="Alvarado L."/>
            <person name="Berlin A."/>
            <person name="Chapman S.B."/>
            <person name="Chen Z."/>
            <person name="Freedman E."/>
            <person name="Gellesch M."/>
            <person name="Goldberg J."/>
            <person name="Griggs A."/>
            <person name="Gujja S."/>
            <person name="Heilman E."/>
            <person name="Heiman D."/>
            <person name="Howarth C."/>
            <person name="Mehta T."/>
            <person name="Neiman D."/>
            <person name="Pearson M."/>
            <person name="Roberts A."/>
            <person name="Saif S."/>
            <person name="Shea T."/>
            <person name="Shenoy N."/>
            <person name="Sisk P."/>
            <person name="Stolte C."/>
            <person name="Sykes S."/>
            <person name="White J."/>
            <person name="Yandava C."/>
            <person name="Burger G."/>
            <person name="Gray M.W."/>
            <person name="Holland P.W.H."/>
            <person name="King N."/>
            <person name="Lang F.B.F."/>
            <person name="Roger A.J."/>
            <person name="Ruiz-Trillo I."/>
            <person name="Haas B."/>
            <person name="Nusbaum C."/>
            <person name="Birren B."/>
        </authorList>
    </citation>
    <scope>NUCLEOTIDE SEQUENCE [LARGE SCALE GENOMIC DNA]</scope>
    <source>
        <strain evidence="4 5">JP610</strain>
    </source>
</reference>
<dbReference type="eggNOG" id="KOG0379">
    <property type="taxonomic scope" value="Eukaryota"/>
</dbReference>
<dbReference type="Pfam" id="PF24681">
    <property type="entry name" value="Kelch_KLHDC2_KLHL20_DRC7"/>
    <property type="match status" value="2"/>
</dbReference>
<dbReference type="GeneID" id="25903161"/>
<keyword evidence="2" id="KW-0677">Repeat</keyword>
<feature type="compositionally biased region" description="Basic residues" evidence="3">
    <location>
        <begin position="260"/>
        <end position="279"/>
    </location>
</feature>
<evidence type="ECO:0000313" key="5">
    <source>
        <dbReference type="Proteomes" id="UP000054560"/>
    </source>
</evidence>
<sequence>MGFSVLGVLGFSDTPGFLNHAYCRKSIVFKSSSMSICSRPASPPPCSSSAPTRLQTTTAQPYVPKHLYASPIELVTSQPRLSPLECRGLIPSPRSGHIAVCDLSGTFLYVFGGYHDQRCYNDLFAYHIPSRTWRKLKCTGTPPSERVSHQGVIDGEHLLIFGGSNVPFGHSNRNDFYICDLKRLHWEQIASSGDIPSPRYGHSLVRRQNKLYLFGGTSGCIYFNDLYEFDLERRHWTLLDSAAGGELANAAGAQPMRFIHSHTRTPPHTHHTTHTHTHTHTPTAASGSGSSGYATHSDHTRAHSTTQPHTRARPTARYRHEAVADDEYMYVVGGGVPNPSRAPIEVYTYRFATGEWLLRACKPDVCSMRKGQEEYPTARRSHSCVVFGGRLYIYGGTDGLNMFDDFWMLETTDFQWRRVRLNPATNFAKCFHAADVTPQGSMFIFGGCADSNGNVRSNEIFSVHFAVPTLFELCRQAVGHSDLFSRPSLYKAGVNNRFIDDLRPSVAYDFALTRESERDYFTLRNGHAEAMLCDDYMDDEDIMVL</sequence>
<accession>A0A0L0G840</accession>
<feature type="compositionally biased region" description="Low complexity" evidence="3">
    <location>
        <begin position="280"/>
        <end position="292"/>
    </location>
</feature>
<dbReference type="PANTHER" id="PTHR46428:SF1">
    <property type="entry name" value="KELCH DOMAIN-CONTAINING PROTEIN 10"/>
    <property type="match status" value="1"/>
</dbReference>
<protein>
    <submittedName>
        <fullName evidence="4">Uncharacterized protein</fullName>
    </submittedName>
</protein>
<dbReference type="EMBL" id="KQ241717">
    <property type="protein sequence ID" value="KNC85165.1"/>
    <property type="molecule type" value="Genomic_DNA"/>
</dbReference>
<feature type="region of interest" description="Disordered" evidence="3">
    <location>
        <begin position="260"/>
        <end position="316"/>
    </location>
</feature>
<evidence type="ECO:0000313" key="4">
    <source>
        <dbReference type="EMBL" id="KNC85165.1"/>
    </source>
</evidence>
<evidence type="ECO:0000256" key="1">
    <source>
        <dbReference type="ARBA" id="ARBA00022441"/>
    </source>
</evidence>
<dbReference type="RefSeq" id="XP_014159067.1">
    <property type="nucleotide sequence ID" value="XM_014303592.1"/>
</dbReference>
<evidence type="ECO:0000256" key="3">
    <source>
        <dbReference type="SAM" id="MobiDB-lite"/>
    </source>
</evidence>
<dbReference type="GO" id="GO:0032874">
    <property type="term" value="P:positive regulation of stress-activated MAPK cascade"/>
    <property type="evidence" value="ECO:0007669"/>
    <property type="project" value="TreeGrafter"/>
</dbReference>
<dbReference type="OrthoDB" id="7676067at2759"/>
<dbReference type="InterPro" id="IPR015915">
    <property type="entry name" value="Kelch-typ_b-propeller"/>
</dbReference>
<evidence type="ECO:0000256" key="2">
    <source>
        <dbReference type="ARBA" id="ARBA00022737"/>
    </source>
</evidence>
<dbReference type="SUPFAM" id="SSF117281">
    <property type="entry name" value="Kelch motif"/>
    <property type="match status" value="2"/>
</dbReference>